<gene>
    <name evidence="3" type="ORF">G7067_03120</name>
</gene>
<feature type="domain" description="Wadjet protein JetD C-terminal" evidence="1">
    <location>
        <begin position="205"/>
        <end position="382"/>
    </location>
</feature>
<accession>A0A6G8FH05</accession>
<keyword evidence="4" id="KW-1185">Reference proteome</keyword>
<evidence type="ECO:0000313" key="4">
    <source>
        <dbReference type="Proteomes" id="UP000501387"/>
    </source>
</evidence>
<name>A0A6G8FH05_9MICO</name>
<dbReference type="PIRSF" id="PIRSF028408">
    <property type="entry name" value="UCP028408"/>
    <property type="match status" value="1"/>
</dbReference>
<dbReference type="AlphaFoldDB" id="A0A6G8FH05"/>
<feature type="domain" description="DUF3322" evidence="2">
    <location>
        <begin position="8"/>
        <end position="191"/>
    </location>
</feature>
<dbReference type="Proteomes" id="UP000501387">
    <property type="component" value="Chromosome"/>
</dbReference>
<dbReference type="Pfam" id="PF11795">
    <property type="entry name" value="DUF3322"/>
    <property type="match status" value="1"/>
</dbReference>
<proteinExistence type="predicted"/>
<protein>
    <recommendedName>
        <fullName evidence="5">DUF3322 and DUF2220 domain-containing protein</fullName>
    </recommendedName>
</protein>
<evidence type="ECO:0000313" key="3">
    <source>
        <dbReference type="EMBL" id="QIM15634.1"/>
    </source>
</evidence>
<dbReference type="EMBL" id="CP049934">
    <property type="protein sequence ID" value="QIM15634.1"/>
    <property type="molecule type" value="Genomic_DNA"/>
</dbReference>
<evidence type="ECO:0000259" key="2">
    <source>
        <dbReference type="Pfam" id="PF11795"/>
    </source>
</evidence>
<evidence type="ECO:0000259" key="1">
    <source>
        <dbReference type="Pfam" id="PF09983"/>
    </source>
</evidence>
<dbReference type="InterPro" id="IPR024534">
    <property type="entry name" value="JetD_C"/>
</dbReference>
<reference evidence="3 4" key="1">
    <citation type="submission" date="2020-03" db="EMBL/GenBank/DDBJ databases">
        <title>Leucobacter sp. nov., isolated from beetles.</title>
        <authorList>
            <person name="Hyun D.-W."/>
            <person name="Bae J.-W."/>
        </authorList>
    </citation>
    <scope>NUCLEOTIDE SEQUENCE [LARGE SCALE GENOMIC DNA]</scope>
    <source>
        <strain evidence="3 4">HDW9B</strain>
    </source>
</reference>
<dbReference type="InterPro" id="IPR014544">
    <property type="entry name" value="UCP028408"/>
</dbReference>
<dbReference type="RefSeq" id="WP_166321914.1">
    <property type="nucleotide sequence ID" value="NZ_CP049934.1"/>
</dbReference>
<sequence>MTWTTAADLGVALHRRWKTGAMLRSHALAEPFEPISLPIKGPSERDLAERLAEVRRWAAALERAADGGKNFEIVLRGVGGRHLGRSEVPARAVFTSRAQLWRALGVGGAAGAVARFDDMLAAAALVPAARDWLLQHPIRALDIADDWPAILAARDWLDWHRDSGLFLRQIDAPGVDTKLIERNRGTLAALLGVSASAAGFVTELGFAEKPGRVRLRFDPAALALPAALTEAELRVSELAELNAAVTEVLIVENEVTYLSVPVPSGAVVFFGRGYDAAQAASIGWLRRAAEAGQVRYWGDLDTHGFQILHRLRQHLPGVRSVLMDRDTLLAHESRWGEEPTPTRAELSGLTDAEAALYEDLVTDRYGRAVRLEQERIDWAWVMVRLG</sequence>
<organism evidence="3 4">
    <name type="scientific">Leucobacter insecticola</name>
    <dbReference type="NCBI Taxonomy" id="2714934"/>
    <lineage>
        <taxon>Bacteria</taxon>
        <taxon>Bacillati</taxon>
        <taxon>Actinomycetota</taxon>
        <taxon>Actinomycetes</taxon>
        <taxon>Micrococcales</taxon>
        <taxon>Microbacteriaceae</taxon>
        <taxon>Leucobacter</taxon>
    </lineage>
</organism>
<evidence type="ECO:0008006" key="5">
    <source>
        <dbReference type="Google" id="ProtNLM"/>
    </source>
</evidence>
<dbReference type="KEGG" id="lins:G7067_03120"/>
<dbReference type="Pfam" id="PF09983">
    <property type="entry name" value="JetD_C"/>
    <property type="match status" value="1"/>
</dbReference>
<dbReference type="InterPro" id="IPR024537">
    <property type="entry name" value="DUF3322"/>
</dbReference>